<dbReference type="OrthoDB" id="413572at2759"/>
<name>U6KG91_EIMTE</name>
<feature type="region of interest" description="Disordered" evidence="13">
    <location>
        <begin position="93"/>
        <end position="171"/>
    </location>
</feature>
<reference evidence="16" key="2">
    <citation type="submission" date="2013-10" db="EMBL/GenBank/DDBJ databases">
        <authorList>
            <person name="Aslett M."/>
        </authorList>
    </citation>
    <scope>NUCLEOTIDE SEQUENCE [LARGE SCALE GENOMIC DNA]</scope>
    <source>
        <strain evidence="16">Houghton</strain>
    </source>
</reference>
<dbReference type="RefSeq" id="XP_013227893.1">
    <property type="nucleotide sequence ID" value="XM_013372439.1"/>
</dbReference>
<feature type="signal peptide" evidence="14">
    <location>
        <begin position="1"/>
        <end position="22"/>
    </location>
</feature>
<sequence>MLGCKMIGFLQLLRACRLSASAALNAAASSSSRSSGGRRRPAAAAAAGGGGGRLLQQQPRSREDRFPGSPPRLCASALALAAASSALLVAALDPQGPPSPAQCEGAPAGPGGPPPGPAPSPSPASGPPPPPGPPPVCPPGCGGGPPRGGGPPGPPGGPPGCEKAQENPLWRSRESQPFARKLGDALLFSGSANEQLGAAVAERLSTRLGRVSVSRFADGEVNIQFLDSLRGKDVYLIQPTSSPVNDHLLELLLMVSTCRRASAKKITAVIPYFGYARQDRKMNSRVPISAADVARMMEAMGVDRVVAVDLHCGQIQGFFGPRVPVDNVEAQIVGLDYFECKDLHKPVVVSPDAGGVYRARKFQEGMVGRGYKECSIAMLIKRRIRANEVESMDLVGSVEGRDAIIVDDMIDTAGTLVEAARELKSKGARRVFAFATHGLFSGPAIDRIQKSALEEVVITDTIKARPMVTSCKKIKILSISILLADAIRRIHQKESLNDLFNFASASRGPPGTSCAPSS</sequence>
<dbReference type="EMBL" id="HG673746">
    <property type="protein sequence ID" value="CDJ37055.1"/>
    <property type="molecule type" value="Genomic_DNA"/>
</dbReference>
<comment type="similarity">
    <text evidence="3">Belongs to the ribose-phosphate pyrophosphokinase family.</text>
</comment>
<evidence type="ECO:0000256" key="5">
    <source>
        <dbReference type="ARBA" id="ARBA00022679"/>
    </source>
</evidence>
<keyword evidence="6" id="KW-0479">Metal-binding</keyword>
<evidence type="ECO:0000256" key="10">
    <source>
        <dbReference type="ARBA" id="ARBA00022840"/>
    </source>
</evidence>
<evidence type="ECO:0000256" key="12">
    <source>
        <dbReference type="ARBA" id="ARBA00049535"/>
    </source>
</evidence>
<dbReference type="NCBIfam" id="TIGR01251">
    <property type="entry name" value="ribP_PPkin"/>
    <property type="match status" value="1"/>
</dbReference>
<evidence type="ECO:0000313" key="17">
    <source>
        <dbReference type="Proteomes" id="UP000030747"/>
    </source>
</evidence>
<feature type="region of interest" description="Disordered" evidence="13">
    <location>
        <begin position="27"/>
        <end position="70"/>
    </location>
</feature>
<dbReference type="InterPro" id="IPR000836">
    <property type="entry name" value="PRTase_dom"/>
</dbReference>
<dbReference type="PANTHER" id="PTHR10210">
    <property type="entry name" value="RIBOSE-PHOSPHATE DIPHOSPHOKINASE FAMILY MEMBER"/>
    <property type="match status" value="1"/>
</dbReference>
<dbReference type="Gene3D" id="3.40.50.2020">
    <property type="match status" value="2"/>
</dbReference>
<dbReference type="GO" id="GO:0004749">
    <property type="term" value="F:ribose phosphate diphosphokinase activity"/>
    <property type="evidence" value="ECO:0007669"/>
    <property type="project" value="UniProtKB-EC"/>
</dbReference>
<dbReference type="CDD" id="cd06223">
    <property type="entry name" value="PRTases_typeI"/>
    <property type="match status" value="1"/>
</dbReference>
<evidence type="ECO:0000256" key="13">
    <source>
        <dbReference type="SAM" id="MobiDB-lite"/>
    </source>
</evidence>
<feature type="chain" id="PRO_5004673368" description="ribose-phosphate diphosphokinase" evidence="14">
    <location>
        <begin position="23"/>
        <end position="518"/>
    </location>
</feature>
<evidence type="ECO:0000256" key="3">
    <source>
        <dbReference type="ARBA" id="ARBA00006478"/>
    </source>
</evidence>
<keyword evidence="8" id="KW-0547">Nucleotide-binding</keyword>
<evidence type="ECO:0000256" key="1">
    <source>
        <dbReference type="ARBA" id="ARBA00001946"/>
    </source>
</evidence>
<dbReference type="PANTHER" id="PTHR10210:SF32">
    <property type="entry name" value="RIBOSE-PHOSPHATE PYROPHOSPHOKINASE 2"/>
    <property type="match status" value="1"/>
</dbReference>
<keyword evidence="10" id="KW-0067">ATP-binding</keyword>
<comment type="pathway">
    <text evidence="2">Metabolic intermediate biosynthesis; 5-phospho-alpha-D-ribose 1-diphosphate biosynthesis; 5-phospho-alpha-D-ribose 1-diphosphate from D-ribose 5-phosphate (route I): step 1/1.</text>
</comment>
<evidence type="ECO:0000256" key="11">
    <source>
        <dbReference type="ARBA" id="ARBA00022842"/>
    </source>
</evidence>
<dbReference type="Pfam" id="PF13793">
    <property type="entry name" value="Pribosyltran_N"/>
    <property type="match status" value="1"/>
</dbReference>
<comment type="catalytic activity">
    <reaction evidence="12">
        <text>D-ribose 5-phosphate + ATP = 5-phospho-alpha-D-ribose 1-diphosphate + AMP + H(+)</text>
        <dbReference type="Rhea" id="RHEA:15609"/>
        <dbReference type="ChEBI" id="CHEBI:15378"/>
        <dbReference type="ChEBI" id="CHEBI:30616"/>
        <dbReference type="ChEBI" id="CHEBI:58017"/>
        <dbReference type="ChEBI" id="CHEBI:78346"/>
        <dbReference type="ChEBI" id="CHEBI:456215"/>
        <dbReference type="EC" id="2.7.6.1"/>
    </reaction>
</comment>
<organism evidence="16 17">
    <name type="scientific">Eimeria tenella</name>
    <name type="common">Coccidian parasite</name>
    <dbReference type="NCBI Taxonomy" id="5802"/>
    <lineage>
        <taxon>Eukaryota</taxon>
        <taxon>Sar</taxon>
        <taxon>Alveolata</taxon>
        <taxon>Apicomplexa</taxon>
        <taxon>Conoidasida</taxon>
        <taxon>Coccidia</taxon>
        <taxon>Eucoccidiorida</taxon>
        <taxon>Eimeriorina</taxon>
        <taxon>Eimeriidae</taxon>
        <taxon>Eimeria</taxon>
    </lineage>
</organism>
<evidence type="ECO:0000256" key="4">
    <source>
        <dbReference type="ARBA" id="ARBA00013247"/>
    </source>
</evidence>
<dbReference type="GO" id="GO:0005524">
    <property type="term" value="F:ATP binding"/>
    <property type="evidence" value="ECO:0007669"/>
    <property type="project" value="UniProtKB-KW"/>
</dbReference>
<keyword evidence="11" id="KW-0460">Magnesium</keyword>
<dbReference type="AlphaFoldDB" id="U6KG91"/>
<evidence type="ECO:0000256" key="14">
    <source>
        <dbReference type="SAM" id="SignalP"/>
    </source>
</evidence>
<keyword evidence="17" id="KW-1185">Reference proteome</keyword>
<dbReference type="GO" id="GO:0005737">
    <property type="term" value="C:cytoplasm"/>
    <property type="evidence" value="ECO:0007669"/>
    <property type="project" value="TreeGrafter"/>
</dbReference>
<keyword evidence="7" id="KW-0545">Nucleotide biosynthesis</keyword>
<dbReference type="NCBIfam" id="NF002320">
    <property type="entry name" value="PRK01259.1"/>
    <property type="match status" value="1"/>
</dbReference>
<evidence type="ECO:0000256" key="2">
    <source>
        <dbReference type="ARBA" id="ARBA00004996"/>
    </source>
</evidence>
<dbReference type="SMART" id="SM01400">
    <property type="entry name" value="Pribosyltran_N"/>
    <property type="match status" value="1"/>
</dbReference>
<dbReference type="GO" id="GO:0000287">
    <property type="term" value="F:magnesium ion binding"/>
    <property type="evidence" value="ECO:0007669"/>
    <property type="project" value="InterPro"/>
</dbReference>
<dbReference type="Proteomes" id="UP000030747">
    <property type="component" value="Unassembled WGS sequence"/>
</dbReference>
<dbReference type="GeneID" id="25250256"/>
<protein>
    <recommendedName>
        <fullName evidence="4">ribose-phosphate diphosphokinase</fullName>
        <ecNumber evidence="4">2.7.6.1</ecNumber>
    </recommendedName>
</protein>
<feature type="compositionally biased region" description="Pro residues" evidence="13">
    <location>
        <begin position="148"/>
        <end position="158"/>
    </location>
</feature>
<dbReference type="Pfam" id="PF14572">
    <property type="entry name" value="Pribosyl_synth"/>
    <property type="match status" value="1"/>
</dbReference>
<reference evidence="16" key="1">
    <citation type="submission" date="2013-10" db="EMBL/GenBank/DDBJ databases">
        <title>Genomic analysis of the causative agents of coccidiosis in chickens.</title>
        <authorList>
            <person name="Reid A.J."/>
            <person name="Blake D."/>
            <person name="Billington K."/>
            <person name="Browne H."/>
            <person name="Dunn M."/>
            <person name="Hung S."/>
            <person name="Kawahara F."/>
            <person name="Miranda-Saavedra D."/>
            <person name="Mourier T."/>
            <person name="Nagra H."/>
            <person name="Otto T.D."/>
            <person name="Rawlings N."/>
            <person name="Sanchez A."/>
            <person name="Sanders M."/>
            <person name="Subramaniam C."/>
            <person name="Tay Y."/>
            <person name="Dear P."/>
            <person name="Doerig C."/>
            <person name="Gruber A."/>
            <person name="Parkinson J."/>
            <person name="Shirley M."/>
            <person name="Wan K.L."/>
            <person name="Berriman M."/>
            <person name="Tomley F."/>
            <person name="Pain A."/>
        </authorList>
    </citation>
    <scope>NUCLEOTIDE SEQUENCE [LARGE SCALE GENOMIC DNA]</scope>
    <source>
        <strain evidence="16">Houghton</strain>
    </source>
</reference>
<dbReference type="InterPro" id="IPR029057">
    <property type="entry name" value="PRTase-like"/>
</dbReference>
<accession>U6KG91</accession>
<dbReference type="GO" id="GO:0006164">
    <property type="term" value="P:purine nucleotide biosynthetic process"/>
    <property type="evidence" value="ECO:0007669"/>
    <property type="project" value="TreeGrafter"/>
</dbReference>
<comment type="cofactor">
    <cofactor evidence="1">
        <name>Mg(2+)</name>
        <dbReference type="ChEBI" id="CHEBI:18420"/>
    </cofactor>
</comment>
<evidence type="ECO:0000256" key="6">
    <source>
        <dbReference type="ARBA" id="ARBA00022723"/>
    </source>
</evidence>
<dbReference type="SUPFAM" id="SSF53271">
    <property type="entry name" value="PRTase-like"/>
    <property type="match status" value="1"/>
</dbReference>
<evidence type="ECO:0000256" key="7">
    <source>
        <dbReference type="ARBA" id="ARBA00022727"/>
    </source>
</evidence>
<dbReference type="InterPro" id="IPR005946">
    <property type="entry name" value="Rib-P_diPkinase"/>
</dbReference>
<proteinExistence type="inferred from homology"/>
<gene>
    <name evidence="16" type="ORF">ETH_00005240</name>
</gene>
<feature type="compositionally biased region" description="Pro residues" evidence="13">
    <location>
        <begin position="110"/>
        <end position="138"/>
    </location>
</feature>
<evidence type="ECO:0000256" key="8">
    <source>
        <dbReference type="ARBA" id="ARBA00022741"/>
    </source>
</evidence>
<feature type="domain" description="Ribose-phosphate pyrophosphokinase N-terminal" evidence="15">
    <location>
        <begin position="187"/>
        <end position="301"/>
    </location>
</feature>
<keyword evidence="14" id="KW-0732">Signal</keyword>
<dbReference type="GO" id="GO:0002189">
    <property type="term" value="C:ribose phosphate diphosphokinase complex"/>
    <property type="evidence" value="ECO:0007669"/>
    <property type="project" value="TreeGrafter"/>
</dbReference>
<dbReference type="VEuPathDB" id="ToxoDB:ETH_00005240"/>
<dbReference type="GO" id="GO:0006015">
    <property type="term" value="P:5-phosphoribose 1-diphosphate biosynthetic process"/>
    <property type="evidence" value="ECO:0007669"/>
    <property type="project" value="TreeGrafter"/>
</dbReference>
<evidence type="ECO:0000259" key="15">
    <source>
        <dbReference type="Pfam" id="PF13793"/>
    </source>
</evidence>
<dbReference type="VEuPathDB" id="ToxoDB:ETH2_0807100"/>
<keyword evidence="5" id="KW-0808">Transferase</keyword>
<evidence type="ECO:0000313" key="16">
    <source>
        <dbReference type="EMBL" id="CDJ37055.1"/>
    </source>
</evidence>
<evidence type="ECO:0000256" key="9">
    <source>
        <dbReference type="ARBA" id="ARBA00022777"/>
    </source>
</evidence>
<dbReference type="FunFam" id="3.40.50.2020:FF:000001">
    <property type="entry name" value="Ribose-phosphate pyrophosphokinase"/>
    <property type="match status" value="1"/>
</dbReference>
<dbReference type="OMA" id="LHADQVH"/>
<dbReference type="InterPro" id="IPR029099">
    <property type="entry name" value="Pribosyltran_N"/>
</dbReference>
<keyword evidence="9" id="KW-0418">Kinase</keyword>
<dbReference type="FunFam" id="3.40.50.2020:FF:000037">
    <property type="entry name" value="Phosphoribosylpyrophosphate synthetase"/>
    <property type="match status" value="1"/>
</dbReference>
<dbReference type="GO" id="GO:0016301">
    <property type="term" value="F:kinase activity"/>
    <property type="evidence" value="ECO:0007669"/>
    <property type="project" value="UniProtKB-KW"/>
</dbReference>
<dbReference type="EC" id="2.7.6.1" evidence="4"/>